<dbReference type="Pfam" id="PF25147">
    <property type="entry name" value="Ribophorin_II_C"/>
    <property type="match status" value="1"/>
</dbReference>
<dbReference type="UniPathway" id="UPA00378"/>
<comment type="function">
    <text evidence="1">Subunit of the oligosaccharyl transferase (OST) complex that catalyzes the initial transfer of a defined glycan (Glc(3)Man(9)GlcNAc(2) in eukaryotes) from the lipid carrier dolichol-pyrophosphate to an asparagine residue within an Asn-X-Ser/Thr consensus motif in nascent polypeptide chains, the first step in protein N-glycosylation. N-glycosylation occurs cotranslationally and the complex associates with the Sec61 complex at the channel-forming translocon complex that mediates protein translocation across the endoplasmic reticulum (ER). All subunits are required for a maximal enzyme activity.</text>
</comment>
<organism evidence="16">
    <name type="scientific">Anthurium amnicola</name>
    <dbReference type="NCBI Taxonomy" id="1678845"/>
    <lineage>
        <taxon>Eukaryota</taxon>
        <taxon>Viridiplantae</taxon>
        <taxon>Streptophyta</taxon>
        <taxon>Embryophyta</taxon>
        <taxon>Tracheophyta</taxon>
        <taxon>Spermatophyta</taxon>
        <taxon>Magnoliopsida</taxon>
        <taxon>Liliopsida</taxon>
        <taxon>Araceae</taxon>
        <taxon>Pothoideae</taxon>
        <taxon>Potheae</taxon>
        <taxon>Anthurium</taxon>
    </lineage>
</organism>
<dbReference type="GO" id="GO:0006487">
    <property type="term" value="P:protein N-linked glycosylation"/>
    <property type="evidence" value="ECO:0007669"/>
    <property type="project" value="TreeGrafter"/>
</dbReference>
<keyword evidence="16" id="KW-0808">Transferase</keyword>
<dbReference type="InterPro" id="IPR055374">
    <property type="entry name" value="Ribophorin_II_3rd"/>
</dbReference>
<evidence type="ECO:0000256" key="5">
    <source>
        <dbReference type="ARBA" id="ARBA00022692"/>
    </source>
</evidence>
<evidence type="ECO:0000256" key="9">
    <source>
        <dbReference type="ARBA" id="ARBA00023136"/>
    </source>
</evidence>
<accession>A0A1D1XVI8</accession>
<comment type="pathway">
    <text evidence="3">Protein modification; protein glycosylation.</text>
</comment>
<reference evidence="16" key="1">
    <citation type="submission" date="2015-07" db="EMBL/GenBank/DDBJ databases">
        <title>Transcriptome Assembly of Anthurium amnicola.</title>
        <authorList>
            <person name="Suzuki J."/>
        </authorList>
    </citation>
    <scope>NUCLEOTIDE SEQUENCE</scope>
</reference>
<keyword evidence="7" id="KW-0256">Endoplasmic reticulum</keyword>
<evidence type="ECO:0000256" key="4">
    <source>
        <dbReference type="ARBA" id="ARBA00009038"/>
    </source>
</evidence>
<evidence type="ECO:0000256" key="1">
    <source>
        <dbReference type="ARBA" id="ARBA00002791"/>
    </source>
</evidence>
<name>A0A1D1XVI8_9ARAE</name>
<dbReference type="AlphaFoldDB" id="A0A1D1XVI8"/>
<proteinExistence type="inferred from homology"/>
<keyword evidence="8 12" id="KW-1133">Transmembrane helix</keyword>
<feature type="domain" description="Ribophorin II third" evidence="14">
    <location>
        <begin position="39"/>
        <end position="162"/>
    </location>
</feature>
<dbReference type="GO" id="GO:0008250">
    <property type="term" value="C:oligosaccharyltransferase complex"/>
    <property type="evidence" value="ECO:0007669"/>
    <property type="project" value="InterPro"/>
</dbReference>
<keyword evidence="5 12" id="KW-0812">Transmembrane</keyword>
<comment type="subcellular location">
    <subcellularLocation>
        <location evidence="2">Endoplasmic reticulum membrane</location>
        <topology evidence="2">Multi-pass membrane protein</topology>
    </subcellularLocation>
</comment>
<gene>
    <name evidence="16" type="primary">Rpn2_1</name>
    <name evidence="16" type="ORF">g.12178</name>
</gene>
<sequence length="294" mass="32953">MRRSFVYIAALSWQIFLLLLFAIVSAQEAGERSFVITDMKLAVTTSDSVRKLTESITYPSSLDKPIELAQGDNLKVIFSIHDKETKKGIQPHQSMLILSSKQAGIQIPIIVTVREKGKARAELNMKSAPKDLLSSPGNYSLSLIIGTFSHNNPINYHIGTVIIDIPYTPSVPVPVKYGPKPEIYHTFKPDQKLPSIYISYTFMMIVLSPWLFLIGAWIHLGVNVSFLTSEPGSLPAIISFLFTLLAIEILFYNYWIHLNIFQTLSWLSGLSILAFLLGQKALSDVQGWRLKGLR</sequence>
<evidence type="ECO:0000256" key="13">
    <source>
        <dbReference type="SAM" id="SignalP"/>
    </source>
</evidence>
<dbReference type="InterPro" id="IPR056790">
    <property type="entry name" value="Ribophorin_II_C"/>
</dbReference>
<evidence type="ECO:0000313" key="16">
    <source>
        <dbReference type="EMBL" id="JAT46402.1"/>
    </source>
</evidence>
<dbReference type="GO" id="GO:0016740">
    <property type="term" value="F:transferase activity"/>
    <property type="evidence" value="ECO:0007669"/>
    <property type="project" value="UniProtKB-KW"/>
</dbReference>
<feature type="transmembrane region" description="Helical" evidence="12">
    <location>
        <begin position="234"/>
        <end position="254"/>
    </location>
</feature>
<evidence type="ECO:0000256" key="7">
    <source>
        <dbReference type="ARBA" id="ARBA00022824"/>
    </source>
</evidence>
<evidence type="ECO:0000256" key="2">
    <source>
        <dbReference type="ARBA" id="ARBA00004477"/>
    </source>
</evidence>
<feature type="transmembrane region" description="Helical" evidence="12">
    <location>
        <begin position="197"/>
        <end position="222"/>
    </location>
</feature>
<feature type="chain" id="PRO_5044265050" description="Ribophorin II" evidence="13">
    <location>
        <begin position="27"/>
        <end position="294"/>
    </location>
</feature>
<dbReference type="InterPro" id="IPR008814">
    <property type="entry name" value="Swp1"/>
</dbReference>
<protein>
    <recommendedName>
        <fullName evidence="11">Ribophorin II</fullName>
    </recommendedName>
    <alternativeName>
        <fullName evidence="10">Ribophorin-2</fullName>
    </alternativeName>
</protein>
<evidence type="ECO:0000256" key="3">
    <source>
        <dbReference type="ARBA" id="ARBA00004922"/>
    </source>
</evidence>
<evidence type="ECO:0000256" key="11">
    <source>
        <dbReference type="ARBA" id="ARBA00032139"/>
    </source>
</evidence>
<evidence type="ECO:0000256" key="10">
    <source>
        <dbReference type="ARBA" id="ARBA00030078"/>
    </source>
</evidence>
<feature type="signal peptide" evidence="13">
    <location>
        <begin position="1"/>
        <end position="26"/>
    </location>
</feature>
<evidence type="ECO:0000256" key="12">
    <source>
        <dbReference type="SAM" id="Phobius"/>
    </source>
</evidence>
<comment type="similarity">
    <text evidence="4">Belongs to the SWP1 family.</text>
</comment>
<keyword evidence="9 12" id="KW-0472">Membrane</keyword>
<evidence type="ECO:0000256" key="6">
    <source>
        <dbReference type="ARBA" id="ARBA00022729"/>
    </source>
</evidence>
<dbReference type="PANTHER" id="PTHR12640:SF0">
    <property type="entry name" value="DOLICHYL-DIPHOSPHOOLIGOSACCHARIDE--PROTEIN GLYCOSYLTRANSFERASE SUBUNIT 2"/>
    <property type="match status" value="1"/>
</dbReference>
<evidence type="ECO:0000256" key="8">
    <source>
        <dbReference type="ARBA" id="ARBA00022989"/>
    </source>
</evidence>
<evidence type="ECO:0000259" key="14">
    <source>
        <dbReference type="Pfam" id="PF23860"/>
    </source>
</evidence>
<feature type="domain" description="Ribophorin II C-terminal" evidence="15">
    <location>
        <begin position="187"/>
        <end position="289"/>
    </location>
</feature>
<dbReference type="EMBL" id="GDJX01021534">
    <property type="protein sequence ID" value="JAT46402.1"/>
    <property type="molecule type" value="Transcribed_RNA"/>
</dbReference>
<evidence type="ECO:0000259" key="15">
    <source>
        <dbReference type="Pfam" id="PF25147"/>
    </source>
</evidence>
<dbReference type="Pfam" id="PF23860">
    <property type="entry name" value="Ribophorin_II_3rd"/>
    <property type="match status" value="1"/>
</dbReference>
<dbReference type="PANTHER" id="PTHR12640">
    <property type="entry name" value="RIBOPHORIN II"/>
    <property type="match status" value="1"/>
</dbReference>
<keyword evidence="6 13" id="KW-0732">Signal</keyword>